<evidence type="ECO:0000259" key="7">
    <source>
        <dbReference type="PROSITE" id="PS50126"/>
    </source>
</evidence>
<dbReference type="Proteomes" id="UP000037086">
    <property type="component" value="Unassembled WGS sequence"/>
</dbReference>
<proteinExistence type="inferred from homology"/>
<dbReference type="AlphaFoldDB" id="A0A0L0MKV1"/>
<dbReference type="SUPFAM" id="SSF54211">
    <property type="entry name" value="Ribosomal protein S5 domain 2-like"/>
    <property type="match status" value="2"/>
</dbReference>
<keyword evidence="6" id="KW-0460">Magnesium</keyword>
<dbReference type="NCBIfam" id="NF008805">
    <property type="entry name" value="PRK11824.1"/>
    <property type="match status" value="1"/>
</dbReference>
<dbReference type="SUPFAM" id="SSF55666">
    <property type="entry name" value="Ribonuclease PH domain 2-like"/>
    <property type="match status" value="2"/>
</dbReference>
<dbReference type="SUPFAM" id="SSF54791">
    <property type="entry name" value="Eukaryotic type KH-domain (KH-domain type I)"/>
    <property type="match status" value="1"/>
</dbReference>
<dbReference type="InterPro" id="IPR004088">
    <property type="entry name" value="KH_dom_type_1"/>
</dbReference>
<comment type="function">
    <text evidence="6">Involved in mRNA degradation. Catalyzes the phosphorolysis of single-stranded polyribonucleotides processively in the 3'- to 5'-direction.</text>
</comment>
<dbReference type="Gene3D" id="3.30.1370.10">
    <property type="entry name" value="K Homology domain, type 1"/>
    <property type="match status" value="1"/>
</dbReference>
<comment type="subcellular location">
    <subcellularLocation>
        <location evidence="6">Cytoplasm</location>
    </subcellularLocation>
</comment>
<dbReference type="RefSeq" id="WP_050337217.1">
    <property type="nucleotide sequence ID" value="NZ_JPSQ01000035.1"/>
</dbReference>
<sequence>MNSKLFETIFENNLLTVEINKLAKQANGNVLVRYKDTVILNIAVLGKTDVVLPYFPLMVNYQEKLYAAGKIPGSFAKREGKPSDHEVLISRLIDRALRPLFPDNLKKEVQLVSTVLSSDPDCNNEIFSLLGCSLALLVSNIPFTEAVASVCVGCVKDRFVINPTLKEKEKSSFLLTLSGTKYSLNMIEAIANEISEQVLLEAMFLGHQKIKQLCLFQEQIKEELNLTKIQLYPTIYNEKLKKIMEDLYKSQIQQFLEDSYRNKTDNVVFNQNIKKLKSEILIYFQTTHFSNKESNLFLDLENDANSLVQIEKLFDHLISQFFRKMIIQEKKRVDGRKLDEIRSINTQINLLPRAHGSAIFTRGQTQSLAVVTLGTLNESKTIDDLSEEEKKRFILHYNFPSFATGEIGRYNAPSRREIGHGILAEKALHYMLPLKEDFPYTIRVVSEILESNGSSSQATICAASMALMDAGVPLKKAVAGIAMGLFYYEKKAIILSDIQGLEDKEGDMDLKVSGTEKGITALQMDIKIKEITFDILKEALSKARLGYMEILTKMNQTISTSKQQLSIYAPKVQVIHVKTDKIRDIIGAGGKIISQIIENHDNVKIDIQQDGKIFIIHHNPNIVQKTSEYILNLVQDIKVGNIYEVTVSRILKDKKGQSFGAILEVFSNIEGFIHISQLTNTRVEKVEDVLEIGDKIRVRCISINEKGKIDFSLK</sequence>
<keyword evidence="4 6" id="KW-0548">Nucleotidyltransferase</keyword>
<dbReference type="EC" id="2.7.7.8" evidence="6"/>
<name>A0A0L0MKV1_9MOLU</name>
<dbReference type="InterPro" id="IPR001247">
    <property type="entry name" value="ExoRNase_PH_dom1"/>
</dbReference>
<dbReference type="GO" id="GO:0003723">
    <property type="term" value="F:RNA binding"/>
    <property type="evidence" value="ECO:0007669"/>
    <property type="project" value="UniProtKB-UniRule"/>
</dbReference>
<dbReference type="GO" id="GO:0000287">
    <property type="term" value="F:magnesium ion binding"/>
    <property type="evidence" value="ECO:0007669"/>
    <property type="project" value="UniProtKB-UniRule"/>
</dbReference>
<dbReference type="InterPro" id="IPR012162">
    <property type="entry name" value="PNPase"/>
</dbReference>
<evidence type="ECO:0000256" key="2">
    <source>
        <dbReference type="ARBA" id="ARBA00022490"/>
    </source>
</evidence>
<evidence type="ECO:0000313" key="8">
    <source>
        <dbReference type="EMBL" id="KND62614.1"/>
    </source>
</evidence>
<comment type="similarity">
    <text evidence="1 6">Belongs to the polyribonucleotide nucleotidyltransferase family.</text>
</comment>
<reference evidence="8 9" key="1">
    <citation type="journal article" date="2015" name="BMC Microbiol.">
        <title>'Candidatus Phytoplasma phoenicium' associated with almond witches'-broom disease: from draft genome to genetic diversity among strain populations.</title>
        <authorList>
            <person name="Quaglino F."/>
            <person name="Kube M."/>
            <person name="Jawhari M."/>
            <person name="Abou-Jawdah Y."/>
            <person name="Siewert C."/>
            <person name="Choueiri E."/>
            <person name="Sobh H."/>
            <person name="Casati P."/>
            <person name="Tedeschi R."/>
            <person name="Molino Lova M."/>
            <person name="Alma A."/>
            <person name="Bianco P.A."/>
        </authorList>
    </citation>
    <scope>NUCLEOTIDE SEQUENCE [LARGE SCALE GENOMIC DNA]</scope>
    <source>
        <strain evidence="8 9">SA213</strain>
    </source>
</reference>
<evidence type="ECO:0000256" key="4">
    <source>
        <dbReference type="ARBA" id="ARBA00022695"/>
    </source>
</evidence>
<dbReference type="PANTHER" id="PTHR11252:SF0">
    <property type="entry name" value="POLYRIBONUCLEOTIDE NUCLEOTIDYLTRANSFERASE 1, MITOCHONDRIAL"/>
    <property type="match status" value="1"/>
</dbReference>
<dbReference type="CDD" id="cd02393">
    <property type="entry name" value="KH-I_PNPase"/>
    <property type="match status" value="1"/>
</dbReference>
<comment type="catalytic activity">
    <reaction evidence="6">
        <text>RNA(n+1) + phosphate = RNA(n) + a ribonucleoside 5'-diphosphate</text>
        <dbReference type="Rhea" id="RHEA:22096"/>
        <dbReference type="Rhea" id="RHEA-COMP:14527"/>
        <dbReference type="Rhea" id="RHEA-COMP:17342"/>
        <dbReference type="ChEBI" id="CHEBI:43474"/>
        <dbReference type="ChEBI" id="CHEBI:57930"/>
        <dbReference type="ChEBI" id="CHEBI:140395"/>
        <dbReference type="EC" id="2.7.7.8"/>
    </reaction>
</comment>
<dbReference type="PROSITE" id="PS50084">
    <property type="entry name" value="KH_TYPE_1"/>
    <property type="match status" value="1"/>
</dbReference>
<comment type="caution">
    <text evidence="8">The sequence shown here is derived from an EMBL/GenBank/DDBJ whole genome shotgun (WGS) entry which is preliminary data.</text>
</comment>
<keyword evidence="5 6" id="KW-0694">RNA-binding</keyword>
<evidence type="ECO:0000256" key="5">
    <source>
        <dbReference type="ARBA" id="ARBA00022884"/>
    </source>
</evidence>
<dbReference type="HAMAP" id="MF_01595">
    <property type="entry name" value="PNPase"/>
    <property type="match status" value="1"/>
</dbReference>
<dbReference type="SUPFAM" id="SSF50249">
    <property type="entry name" value="Nucleic acid-binding proteins"/>
    <property type="match status" value="1"/>
</dbReference>
<dbReference type="Pfam" id="PF01138">
    <property type="entry name" value="RNase_PH"/>
    <property type="match status" value="2"/>
</dbReference>
<dbReference type="Pfam" id="PF03726">
    <property type="entry name" value="PNPase"/>
    <property type="match status" value="1"/>
</dbReference>
<dbReference type="SMART" id="SM00322">
    <property type="entry name" value="KH"/>
    <property type="match status" value="1"/>
</dbReference>
<dbReference type="Pfam" id="PF00013">
    <property type="entry name" value="KH_1"/>
    <property type="match status" value="1"/>
</dbReference>
<dbReference type="CDD" id="cd11364">
    <property type="entry name" value="RNase_PH_PNPase_2"/>
    <property type="match status" value="1"/>
</dbReference>
<dbReference type="InterPro" id="IPR036345">
    <property type="entry name" value="ExoRNase_PH_dom2_sf"/>
</dbReference>
<dbReference type="InterPro" id="IPR003029">
    <property type="entry name" value="S1_domain"/>
</dbReference>
<feature type="binding site" evidence="6">
    <location>
        <position position="509"/>
    </location>
    <ligand>
        <name>Mg(2+)</name>
        <dbReference type="ChEBI" id="CHEBI:18420"/>
    </ligand>
</feature>
<dbReference type="GO" id="GO:0004654">
    <property type="term" value="F:polyribonucleotide nucleotidyltransferase activity"/>
    <property type="evidence" value="ECO:0007669"/>
    <property type="project" value="UniProtKB-UniRule"/>
</dbReference>
<dbReference type="Gene3D" id="3.30.230.70">
    <property type="entry name" value="GHMP Kinase, N-terminal domain"/>
    <property type="match status" value="2"/>
</dbReference>
<dbReference type="Pfam" id="PF03725">
    <property type="entry name" value="RNase_PH_C"/>
    <property type="match status" value="1"/>
</dbReference>
<dbReference type="SUPFAM" id="SSF46915">
    <property type="entry name" value="Polynucleotide phosphorylase/guanosine pentaphosphate synthase (PNPase/GPSI), domain 3"/>
    <property type="match status" value="1"/>
</dbReference>
<organism evidence="8 9">
    <name type="scientific">Candidatus Phytoplasma phoenicium</name>
    <dbReference type="NCBI Taxonomy" id="198422"/>
    <lineage>
        <taxon>Bacteria</taxon>
        <taxon>Bacillati</taxon>
        <taxon>Mycoplasmatota</taxon>
        <taxon>Mollicutes</taxon>
        <taxon>Acholeplasmatales</taxon>
        <taxon>Acholeplasmataceae</taxon>
        <taxon>Candidatus Phytoplasma</taxon>
        <taxon>16SrIX (Pigeon pea witches'-broom group)</taxon>
    </lineage>
</organism>
<protein>
    <recommendedName>
        <fullName evidence="6">Polyribonucleotide nucleotidyltransferase</fullName>
        <ecNumber evidence="6">2.7.7.8</ecNumber>
    </recommendedName>
    <alternativeName>
        <fullName evidence="6">Polynucleotide phosphorylase</fullName>
        <shortName evidence="6">PNPase</shortName>
    </alternativeName>
</protein>
<dbReference type="InterPro" id="IPR027408">
    <property type="entry name" value="PNPase/RNase_PH_dom_sf"/>
</dbReference>
<dbReference type="FunFam" id="3.30.1370.10:FF:000001">
    <property type="entry name" value="Polyribonucleotide nucleotidyltransferase"/>
    <property type="match status" value="1"/>
</dbReference>
<feature type="binding site" evidence="6">
    <location>
        <position position="503"/>
    </location>
    <ligand>
        <name>Mg(2+)</name>
        <dbReference type="ChEBI" id="CHEBI:18420"/>
    </ligand>
</feature>
<dbReference type="InterPro" id="IPR020568">
    <property type="entry name" value="Ribosomal_Su5_D2-typ_SF"/>
</dbReference>
<dbReference type="NCBIfam" id="TIGR03591">
    <property type="entry name" value="polynuc_phos"/>
    <property type="match status" value="1"/>
</dbReference>
<dbReference type="GO" id="GO:0005829">
    <property type="term" value="C:cytosol"/>
    <property type="evidence" value="ECO:0007669"/>
    <property type="project" value="TreeGrafter"/>
</dbReference>
<gene>
    <name evidence="6 8" type="primary">pnp</name>
    <name evidence="8" type="ORF">AlmWB_01900</name>
</gene>
<dbReference type="InterPro" id="IPR004087">
    <property type="entry name" value="KH_dom"/>
</dbReference>
<dbReference type="GO" id="GO:0006396">
    <property type="term" value="P:RNA processing"/>
    <property type="evidence" value="ECO:0007669"/>
    <property type="project" value="InterPro"/>
</dbReference>
<dbReference type="PROSITE" id="PS50126">
    <property type="entry name" value="S1"/>
    <property type="match status" value="1"/>
</dbReference>
<keyword evidence="9" id="KW-1185">Reference proteome</keyword>
<dbReference type="Gene3D" id="2.40.50.140">
    <property type="entry name" value="Nucleic acid-binding proteins"/>
    <property type="match status" value="1"/>
</dbReference>
<dbReference type="OrthoDB" id="9804305at2"/>
<keyword evidence="6" id="KW-0479">Metal-binding</keyword>
<dbReference type="GO" id="GO:0006402">
    <property type="term" value="P:mRNA catabolic process"/>
    <property type="evidence" value="ECO:0007669"/>
    <property type="project" value="UniProtKB-UniRule"/>
</dbReference>
<keyword evidence="2 6" id="KW-0963">Cytoplasm</keyword>
<evidence type="ECO:0000256" key="3">
    <source>
        <dbReference type="ARBA" id="ARBA00022679"/>
    </source>
</evidence>
<accession>A0A0L0MKV1</accession>
<dbReference type="FunFam" id="3.30.230.70:FF:000001">
    <property type="entry name" value="Polyribonucleotide nucleotidyltransferase"/>
    <property type="match status" value="1"/>
</dbReference>
<evidence type="ECO:0000256" key="1">
    <source>
        <dbReference type="ARBA" id="ARBA00007404"/>
    </source>
</evidence>
<dbReference type="InterPro" id="IPR012340">
    <property type="entry name" value="NA-bd_OB-fold"/>
</dbReference>
<dbReference type="InterPro" id="IPR015847">
    <property type="entry name" value="ExoRNase_PH_dom2"/>
</dbReference>
<evidence type="ECO:0000256" key="6">
    <source>
        <dbReference type="HAMAP-Rule" id="MF_01595"/>
    </source>
</evidence>
<feature type="domain" description="S1 motif" evidence="7">
    <location>
        <begin position="640"/>
        <end position="714"/>
    </location>
</feature>
<keyword evidence="3 6" id="KW-0808">Transferase</keyword>
<dbReference type="PANTHER" id="PTHR11252">
    <property type="entry name" value="POLYRIBONUCLEOTIDE NUCLEOTIDYLTRANSFERASE"/>
    <property type="match status" value="1"/>
</dbReference>
<dbReference type="GO" id="GO:0000175">
    <property type="term" value="F:3'-5'-RNA exonuclease activity"/>
    <property type="evidence" value="ECO:0007669"/>
    <property type="project" value="TreeGrafter"/>
</dbReference>
<evidence type="ECO:0000313" key="9">
    <source>
        <dbReference type="Proteomes" id="UP000037086"/>
    </source>
</evidence>
<dbReference type="PIRSF" id="PIRSF005499">
    <property type="entry name" value="PNPase"/>
    <property type="match status" value="1"/>
</dbReference>
<dbReference type="EMBL" id="JPSQ01000035">
    <property type="protein sequence ID" value="KND62614.1"/>
    <property type="molecule type" value="Genomic_DNA"/>
</dbReference>
<dbReference type="InterPro" id="IPR036612">
    <property type="entry name" value="KH_dom_type_1_sf"/>
</dbReference>
<dbReference type="SMART" id="SM00316">
    <property type="entry name" value="S1"/>
    <property type="match status" value="1"/>
</dbReference>
<dbReference type="InterPro" id="IPR015848">
    <property type="entry name" value="PNPase_PH_RNA-bd_bac/org-type"/>
</dbReference>
<comment type="cofactor">
    <cofactor evidence="6">
        <name>Mg(2+)</name>
        <dbReference type="ChEBI" id="CHEBI:18420"/>
    </cofactor>
</comment>
<dbReference type="InterPro" id="IPR036456">
    <property type="entry name" value="PNPase_PH_RNA-bd_sf"/>
</dbReference>
<dbReference type="Pfam" id="PF00575">
    <property type="entry name" value="S1"/>
    <property type="match status" value="1"/>
</dbReference>
<dbReference type="PATRIC" id="fig|198422.3.peg.163"/>